<dbReference type="Gene3D" id="3.40.630.10">
    <property type="entry name" value="Zn peptidases"/>
    <property type="match status" value="1"/>
</dbReference>
<dbReference type="SMART" id="SM00631">
    <property type="entry name" value="Zn_pept"/>
    <property type="match status" value="1"/>
</dbReference>
<dbReference type="PANTHER" id="PTHR11705:SF91">
    <property type="entry name" value="FI01817P-RELATED"/>
    <property type="match status" value="1"/>
</dbReference>
<feature type="chain" id="PRO_5042052366" evidence="11">
    <location>
        <begin position="24"/>
        <end position="375"/>
    </location>
</feature>
<accession>A0AAD4MHV1</accession>
<comment type="caution">
    <text evidence="13">The sequence shown here is derived from an EMBL/GenBank/DDBJ whole genome shotgun (WGS) entry which is preliminary data.</text>
</comment>
<evidence type="ECO:0000256" key="9">
    <source>
        <dbReference type="ARBA" id="ARBA00023049"/>
    </source>
</evidence>
<keyword evidence="6 11" id="KW-0732">Signal</keyword>
<evidence type="ECO:0000313" key="14">
    <source>
        <dbReference type="Proteomes" id="UP001201812"/>
    </source>
</evidence>
<evidence type="ECO:0000259" key="12">
    <source>
        <dbReference type="PROSITE" id="PS52035"/>
    </source>
</evidence>
<dbReference type="InterPro" id="IPR000834">
    <property type="entry name" value="Peptidase_M14"/>
</dbReference>
<keyword evidence="4" id="KW-0645">Protease</keyword>
<comment type="cofactor">
    <cofactor evidence="1">
        <name>Zn(2+)</name>
        <dbReference type="ChEBI" id="CHEBI:29105"/>
    </cofactor>
</comment>
<evidence type="ECO:0000256" key="1">
    <source>
        <dbReference type="ARBA" id="ARBA00001947"/>
    </source>
</evidence>
<dbReference type="AlphaFoldDB" id="A0AAD4MHV1"/>
<keyword evidence="14" id="KW-1185">Reference proteome</keyword>
<evidence type="ECO:0000256" key="4">
    <source>
        <dbReference type="ARBA" id="ARBA00022670"/>
    </source>
</evidence>
<reference evidence="13" key="1">
    <citation type="submission" date="2022-01" db="EMBL/GenBank/DDBJ databases">
        <title>Genome Sequence Resource for Two Populations of Ditylenchus destructor, the Migratory Endoparasitic Phytonematode.</title>
        <authorList>
            <person name="Zhang H."/>
            <person name="Lin R."/>
            <person name="Xie B."/>
        </authorList>
    </citation>
    <scope>NUCLEOTIDE SEQUENCE</scope>
    <source>
        <strain evidence="13">BazhouSP</strain>
    </source>
</reference>
<dbReference type="PROSITE" id="PS52035">
    <property type="entry name" value="PEPTIDASE_M14"/>
    <property type="match status" value="1"/>
</dbReference>
<keyword evidence="9" id="KW-0482">Metalloprotease</keyword>
<evidence type="ECO:0000313" key="13">
    <source>
        <dbReference type="EMBL" id="KAI1694427.1"/>
    </source>
</evidence>
<sequence length="375" mass="41886">MKNTLGIFCLISLFFCTTFGINANEYNLENGTFNLNEYHSFEEIVSYLNDIANQHKAFVELKTLGKSFEGRDLAVVKIGYPAKTQKNAMLLDAGFHASEWNGHASALYFINTLVTNLTLIPMLHDIDIYVIPVANPDGYEYSRRNATTNNWRYTRSGPHGTRKCYGADMNRNFDFHWGTDGVTNDPCAEPFDKPGDTYCGEKPLSEPEAEALQNFLTKNKESIKCYVNLHSPPHNYTLGHEVIMYPYGCCKNNYSIPDDVEDLKRVGKSAADAIVAVGGPRYKVGSLQDIVKYNASGASMDYAKSIGIKYSYSIEIGHQFQVPKEEIEQTATQIVAALLVFAGEVQDIGNSAVIANLPFYVCFILFNVCSLTNWL</sequence>
<keyword evidence="8" id="KW-0862">Zinc</keyword>
<keyword evidence="5" id="KW-0479">Metal-binding</keyword>
<dbReference type="GO" id="GO:0006508">
    <property type="term" value="P:proteolysis"/>
    <property type="evidence" value="ECO:0007669"/>
    <property type="project" value="UniProtKB-KW"/>
</dbReference>
<evidence type="ECO:0000256" key="10">
    <source>
        <dbReference type="PROSITE-ProRule" id="PRU01379"/>
    </source>
</evidence>
<evidence type="ECO:0000256" key="3">
    <source>
        <dbReference type="ARBA" id="ARBA00022645"/>
    </source>
</evidence>
<protein>
    <submittedName>
        <fullName evidence="13">Zinc carboxypeptidase domain-containing protein</fullName>
    </submittedName>
</protein>
<dbReference type="Pfam" id="PF00246">
    <property type="entry name" value="Peptidase_M14"/>
    <property type="match status" value="1"/>
</dbReference>
<dbReference type="GO" id="GO:0008270">
    <property type="term" value="F:zinc ion binding"/>
    <property type="evidence" value="ECO:0007669"/>
    <property type="project" value="InterPro"/>
</dbReference>
<dbReference type="PANTHER" id="PTHR11705">
    <property type="entry name" value="PROTEASE FAMILY M14 CARBOXYPEPTIDASE A,B"/>
    <property type="match status" value="1"/>
</dbReference>
<gene>
    <name evidence="13" type="ORF">DdX_20123</name>
</gene>
<proteinExistence type="inferred from homology"/>
<dbReference type="PRINTS" id="PR00765">
    <property type="entry name" value="CRBOXYPTASEA"/>
</dbReference>
<dbReference type="FunFam" id="3.40.630.10:FF:000084">
    <property type="entry name" value="Carboxypeptidase B2"/>
    <property type="match status" value="1"/>
</dbReference>
<dbReference type="Proteomes" id="UP001201812">
    <property type="component" value="Unassembled WGS sequence"/>
</dbReference>
<evidence type="ECO:0000256" key="5">
    <source>
        <dbReference type="ARBA" id="ARBA00022723"/>
    </source>
</evidence>
<dbReference type="SUPFAM" id="SSF53187">
    <property type="entry name" value="Zn-dependent exopeptidases"/>
    <property type="match status" value="1"/>
</dbReference>
<dbReference type="EMBL" id="JAKKPZ010000511">
    <property type="protein sequence ID" value="KAI1694427.1"/>
    <property type="molecule type" value="Genomic_DNA"/>
</dbReference>
<organism evidence="13 14">
    <name type="scientific">Ditylenchus destructor</name>
    <dbReference type="NCBI Taxonomy" id="166010"/>
    <lineage>
        <taxon>Eukaryota</taxon>
        <taxon>Metazoa</taxon>
        <taxon>Ecdysozoa</taxon>
        <taxon>Nematoda</taxon>
        <taxon>Chromadorea</taxon>
        <taxon>Rhabditida</taxon>
        <taxon>Tylenchina</taxon>
        <taxon>Tylenchomorpha</taxon>
        <taxon>Sphaerularioidea</taxon>
        <taxon>Anguinidae</taxon>
        <taxon>Anguininae</taxon>
        <taxon>Ditylenchus</taxon>
    </lineage>
</organism>
<feature type="signal peptide" evidence="11">
    <location>
        <begin position="1"/>
        <end position="23"/>
    </location>
</feature>
<evidence type="ECO:0000256" key="2">
    <source>
        <dbReference type="ARBA" id="ARBA00005988"/>
    </source>
</evidence>
<keyword evidence="3 13" id="KW-0121">Carboxypeptidase</keyword>
<evidence type="ECO:0000256" key="11">
    <source>
        <dbReference type="SAM" id="SignalP"/>
    </source>
</evidence>
<evidence type="ECO:0000256" key="8">
    <source>
        <dbReference type="ARBA" id="ARBA00022833"/>
    </source>
</evidence>
<keyword evidence="7" id="KW-0378">Hydrolase</keyword>
<evidence type="ECO:0000256" key="6">
    <source>
        <dbReference type="ARBA" id="ARBA00022729"/>
    </source>
</evidence>
<feature type="domain" description="Peptidase M14" evidence="12">
    <location>
        <begin position="37"/>
        <end position="345"/>
    </location>
</feature>
<dbReference type="GO" id="GO:0004181">
    <property type="term" value="F:metallocarboxypeptidase activity"/>
    <property type="evidence" value="ECO:0007669"/>
    <property type="project" value="InterPro"/>
</dbReference>
<comment type="similarity">
    <text evidence="2 10">Belongs to the peptidase M14 family.</text>
</comment>
<name>A0AAD4MHV1_9BILA</name>
<evidence type="ECO:0000256" key="7">
    <source>
        <dbReference type="ARBA" id="ARBA00022801"/>
    </source>
</evidence>
<feature type="active site" description="Proton donor/acceptor" evidence="10">
    <location>
        <position position="315"/>
    </location>
</feature>
<dbReference type="GO" id="GO:0005615">
    <property type="term" value="C:extracellular space"/>
    <property type="evidence" value="ECO:0007669"/>
    <property type="project" value="TreeGrafter"/>
</dbReference>